<name>A0A7K5DAI7_9TYRA</name>
<dbReference type="InterPro" id="IPR036396">
    <property type="entry name" value="Cyt_P450_sf"/>
</dbReference>
<accession>A0A7K5DAI7</accession>
<comment type="caution">
    <text evidence="5">The sequence shown here is derived from an EMBL/GenBank/DDBJ whole genome shotgun (WGS) entry which is preliminary data.</text>
</comment>
<evidence type="ECO:0000313" key="5">
    <source>
        <dbReference type="EMBL" id="NWS17328.1"/>
    </source>
</evidence>
<dbReference type="Proteomes" id="UP000525089">
    <property type="component" value="Unassembled WGS sequence"/>
</dbReference>
<organism evidence="5 6">
    <name type="scientific">Pachyramphus minor</name>
    <dbReference type="NCBI Taxonomy" id="369605"/>
    <lineage>
        <taxon>Eukaryota</taxon>
        <taxon>Metazoa</taxon>
        <taxon>Chordata</taxon>
        <taxon>Craniata</taxon>
        <taxon>Vertebrata</taxon>
        <taxon>Euteleostomi</taxon>
        <taxon>Archelosauria</taxon>
        <taxon>Archosauria</taxon>
        <taxon>Dinosauria</taxon>
        <taxon>Saurischia</taxon>
        <taxon>Theropoda</taxon>
        <taxon>Coelurosauria</taxon>
        <taxon>Aves</taxon>
        <taxon>Neognathae</taxon>
        <taxon>Neoaves</taxon>
        <taxon>Telluraves</taxon>
        <taxon>Australaves</taxon>
        <taxon>Passeriformes</taxon>
        <taxon>Tyrannidae</taxon>
        <taxon>Pachyramphus</taxon>
    </lineage>
</organism>
<keyword evidence="6" id="KW-1185">Reference proteome</keyword>
<gene>
    <name evidence="5" type="primary">Cyp4f14</name>
    <name evidence="5" type="ORF">PACMIN_R05955</name>
</gene>
<evidence type="ECO:0000256" key="1">
    <source>
        <dbReference type="ARBA" id="ARBA00010617"/>
    </source>
</evidence>
<keyword evidence="2 4" id="KW-0479">Metal-binding</keyword>
<evidence type="ECO:0000313" key="6">
    <source>
        <dbReference type="Proteomes" id="UP000525089"/>
    </source>
</evidence>
<keyword evidence="4" id="KW-0349">Heme</keyword>
<protein>
    <submittedName>
        <fullName evidence="5">CP4FE hydroxylase</fullName>
    </submittedName>
</protein>
<sequence length="187" mass="20713">SQDEDGNILSDEDIAAEADTFMFEGHDTTASGLAWLFYNLAGHPEYQERCRQEVRELLAGRDTEDLEWEDLSRLPFTTMCIKESLRLHPPVTAVSRRCTEDVALRDGRVIPKGVICLMSIYGTHHNPELWPDPEVGTCGSGDVPVAVVGTAGNCIGQSFAMAEMKVVTALTLSRFLLRRDPARPPPR</sequence>
<dbReference type="InterPro" id="IPR050196">
    <property type="entry name" value="Cytochrome_P450_Monoox"/>
</dbReference>
<dbReference type="PANTHER" id="PTHR24291">
    <property type="entry name" value="CYTOCHROME P450 FAMILY 4"/>
    <property type="match status" value="1"/>
</dbReference>
<feature type="binding site" description="axial binding residue" evidence="4">
    <location>
        <position position="154"/>
    </location>
    <ligand>
        <name>heme</name>
        <dbReference type="ChEBI" id="CHEBI:30413"/>
    </ligand>
    <ligandPart>
        <name>Fe</name>
        <dbReference type="ChEBI" id="CHEBI:18248"/>
    </ligandPart>
</feature>
<evidence type="ECO:0000256" key="3">
    <source>
        <dbReference type="ARBA" id="ARBA00023004"/>
    </source>
</evidence>
<feature type="non-terminal residue" evidence="5">
    <location>
        <position position="1"/>
    </location>
</feature>
<dbReference type="EMBL" id="VYXB01006014">
    <property type="protein sequence ID" value="NWS17328.1"/>
    <property type="molecule type" value="Genomic_DNA"/>
</dbReference>
<dbReference type="PANTHER" id="PTHR24291:SF210">
    <property type="entry name" value="CYTOCHROME P450 FAMILY 4 SUBFAMILY F MEMBER 11"/>
    <property type="match status" value="1"/>
</dbReference>
<evidence type="ECO:0000256" key="4">
    <source>
        <dbReference type="PIRSR" id="PIRSR602403-1"/>
    </source>
</evidence>
<dbReference type="GO" id="GO:0016705">
    <property type="term" value="F:oxidoreductase activity, acting on paired donors, with incorporation or reduction of molecular oxygen"/>
    <property type="evidence" value="ECO:0007669"/>
    <property type="project" value="InterPro"/>
</dbReference>
<dbReference type="SUPFAM" id="SSF48264">
    <property type="entry name" value="Cytochrome P450"/>
    <property type="match status" value="1"/>
</dbReference>
<keyword evidence="3 4" id="KW-0408">Iron</keyword>
<dbReference type="GO" id="GO:0005506">
    <property type="term" value="F:iron ion binding"/>
    <property type="evidence" value="ECO:0007669"/>
    <property type="project" value="InterPro"/>
</dbReference>
<dbReference type="PRINTS" id="PR00465">
    <property type="entry name" value="EP450IV"/>
</dbReference>
<dbReference type="InterPro" id="IPR002403">
    <property type="entry name" value="Cyt_P450_E_grp-IV"/>
</dbReference>
<comment type="cofactor">
    <cofactor evidence="4">
        <name>heme</name>
        <dbReference type="ChEBI" id="CHEBI:30413"/>
    </cofactor>
</comment>
<comment type="similarity">
    <text evidence="1">Belongs to the cytochrome P450 family.</text>
</comment>
<dbReference type="GO" id="GO:0004497">
    <property type="term" value="F:monooxygenase activity"/>
    <property type="evidence" value="ECO:0007669"/>
    <property type="project" value="InterPro"/>
</dbReference>
<dbReference type="GO" id="GO:0020037">
    <property type="term" value="F:heme binding"/>
    <property type="evidence" value="ECO:0007669"/>
    <property type="project" value="InterPro"/>
</dbReference>
<dbReference type="InterPro" id="IPR001128">
    <property type="entry name" value="Cyt_P450"/>
</dbReference>
<proteinExistence type="inferred from homology"/>
<dbReference type="Gene3D" id="1.10.630.10">
    <property type="entry name" value="Cytochrome P450"/>
    <property type="match status" value="1"/>
</dbReference>
<dbReference type="Pfam" id="PF00067">
    <property type="entry name" value="p450"/>
    <property type="match status" value="1"/>
</dbReference>
<feature type="non-terminal residue" evidence="5">
    <location>
        <position position="187"/>
    </location>
</feature>
<dbReference type="AlphaFoldDB" id="A0A7K5DAI7"/>
<evidence type="ECO:0000256" key="2">
    <source>
        <dbReference type="ARBA" id="ARBA00022723"/>
    </source>
</evidence>
<dbReference type="PRINTS" id="PR00385">
    <property type="entry name" value="P450"/>
</dbReference>
<reference evidence="5 6" key="1">
    <citation type="submission" date="2019-09" db="EMBL/GenBank/DDBJ databases">
        <title>Bird 10,000 Genomes (B10K) Project - Family phase.</title>
        <authorList>
            <person name="Zhang G."/>
        </authorList>
    </citation>
    <scope>NUCLEOTIDE SEQUENCE [LARGE SCALE GENOMIC DNA]</scope>
    <source>
        <strain evidence="5">B10K-DU-001-72</strain>
        <tissue evidence="5">Muscle</tissue>
    </source>
</reference>